<keyword evidence="2" id="KW-1185">Reference proteome</keyword>
<reference evidence="1 2" key="1">
    <citation type="journal article" date="2014" name="Genome Announc.">
        <title>Genome sequence of the basidiomycetous fungus Pseudozyma aphidis DSM70725, an efficient producer of biosurfactant mannosylerythritol lipids.</title>
        <authorList>
            <person name="Lorenz S."/>
            <person name="Guenther M."/>
            <person name="Grumaz C."/>
            <person name="Rupp S."/>
            <person name="Zibek S."/>
            <person name="Sohn K."/>
        </authorList>
    </citation>
    <scope>NUCLEOTIDE SEQUENCE [LARGE SCALE GENOMIC DNA]</scope>
    <source>
        <strain evidence="2">ATCC 32657 / CBS 517.83 / DSM 70725 / JCM 10318 / NBRC 10182 / NRRL Y-7954 / St-0401</strain>
    </source>
</reference>
<name>W3VPI4_MOEAP</name>
<accession>W3VPI4</accession>
<comment type="caution">
    <text evidence="1">The sequence shown here is derived from an EMBL/GenBank/DDBJ whole genome shotgun (WGS) entry which is preliminary data.</text>
</comment>
<gene>
    <name evidence="1" type="ORF">PaG_01671</name>
</gene>
<evidence type="ECO:0000313" key="2">
    <source>
        <dbReference type="Proteomes" id="UP000019462"/>
    </source>
</evidence>
<dbReference type="HOGENOM" id="CLU_2278647_0_0_1"/>
<dbReference type="Proteomes" id="UP000019462">
    <property type="component" value="Unassembled WGS sequence"/>
</dbReference>
<dbReference type="EMBL" id="AWNI01000008">
    <property type="protein sequence ID" value="ETS63390.1"/>
    <property type="molecule type" value="Genomic_DNA"/>
</dbReference>
<dbReference type="AlphaFoldDB" id="W3VPI4"/>
<sequence>MPPGNLVRRLVRNKLASVAALRVGWNCLTTNDLALSPLQDLSMAAGPQVSLPILLCSYDCMQSVAAAAAAPRLSPLSSEPDAPSLASLGSTMAYLRQRHVFH</sequence>
<proteinExistence type="predicted"/>
<organism evidence="1 2">
    <name type="scientific">Moesziomyces aphidis</name>
    <name type="common">Pseudozyma aphidis</name>
    <dbReference type="NCBI Taxonomy" id="84754"/>
    <lineage>
        <taxon>Eukaryota</taxon>
        <taxon>Fungi</taxon>
        <taxon>Dikarya</taxon>
        <taxon>Basidiomycota</taxon>
        <taxon>Ustilaginomycotina</taxon>
        <taxon>Ustilaginomycetes</taxon>
        <taxon>Ustilaginales</taxon>
        <taxon>Ustilaginaceae</taxon>
        <taxon>Moesziomyces</taxon>
    </lineage>
</organism>
<dbReference type="OrthoDB" id="10346206at2759"/>
<evidence type="ECO:0000313" key="1">
    <source>
        <dbReference type="EMBL" id="ETS63390.1"/>
    </source>
</evidence>
<protein>
    <submittedName>
        <fullName evidence="1">Uncharacterized protein</fullName>
    </submittedName>
</protein>